<dbReference type="Proteomes" id="UP000588112">
    <property type="component" value="Unassembled WGS sequence"/>
</dbReference>
<organism evidence="3 4">
    <name type="scientific">Sphaerisporangium krabiense</name>
    <dbReference type="NCBI Taxonomy" id="763782"/>
    <lineage>
        <taxon>Bacteria</taxon>
        <taxon>Bacillati</taxon>
        <taxon>Actinomycetota</taxon>
        <taxon>Actinomycetes</taxon>
        <taxon>Streptosporangiales</taxon>
        <taxon>Streptosporangiaceae</taxon>
        <taxon>Sphaerisporangium</taxon>
    </lineage>
</organism>
<keyword evidence="2" id="KW-0472">Membrane</keyword>
<keyword evidence="2" id="KW-1133">Transmembrane helix</keyword>
<accession>A0A7W8YZ64</accession>
<gene>
    <name evidence="3" type="ORF">BJ981_000208</name>
</gene>
<evidence type="ECO:0000313" key="3">
    <source>
        <dbReference type="EMBL" id="MBB5624509.1"/>
    </source>
</evidence>
<dbReference type="AlphaFoldDB" id="A0A7W8YZ64"/>
<feature type="region of interest" description="Disordered" evidence="1">
    <location>
        <begin position="1"/>
        <end position="20"/>
    </location>
</feature>
<name>A0A7W8YZ64_9ACTN</name>
<sequence length="516" mass="56730">MAERIQEAAPGTERREPAGAVRAATRDLAGRLRALPRPSPRARHVISLAALVLVATAVYTRLGMVRFDLYRATSLDLTLFDQVVRGFSHFSAPTSPLRGFTLDKGMDFNQLGEHFSPILAVLAPLYWIHDGPETLIFAQAALFALAIPPLWVFTRRVLGTGPAYLVAVAYALSWPLARALNFDFHEAAFAPLITAVMIERYSAGRQGHAVTAAAALLLVKEDMGLMVAGFGAYVVTRGRRLDGITYIAAGVGYTLYARALMIPAVGGDPEMYWAYGQFGPDLPHAALTAVSDPLGTLGTLFSPQVKLDTWAFLLWPTLLLCLFSPLTLMAVPQLLERMLSDRLHWWITDFHHSAFTVVVLLCAGVDGAARLGRLLHRRKEIPERSTALVWATGVCLVAVTLVPRFPFDQLIRPEFYERPPDIAAAEQAVATVPSGVMVEAVNHVGPHLSARTTTLLWTDKPPAAPWIVADTTRFAYPWGSVDRQRQRVDELRQLGYQTVFEREGYVVLHRPGTAPP</sequence>
<keyword evidence="2" id="KW-0812">Transmembrane</keyword>
<feature type="transmembrane region" description="Helical" evidence="2">
    <location>
        <begin position="42"/>
        <end position="62"/>
    </location>
</feature>
<comment type="caution">
    <text evidence="3">The sequence shown here is derived from an EMBL/GenBank/DDBJ whole genome shotgun (WGS) entry which is preliminary data.</text>
</comment>
<reference evidence="3 4" key="1">
    <citation type="submission" date="2020-08" db="EMBL/GenBank/DDBJ databases">
        <title>Sequencing the genomes of 1000 actinobacteria strains.</title>
        <authorList>
            <person name="Klenk H.-P."/>
        </authorList>
    </citation>
    <scope>NUCLEOTIDE SEQUENCE [LARGE SCALE GENOMIC DNA]</scope>
    <source>
        <strain evidence="3 4">DSM 45790</strain>
    </source>
</reference>
<feature type="transmembrane region" description="Helical" evidence="2">
    <location>
        <begin position="343"/>
        <end position="365"/>
    </location>
</feature>
<proteinExistence type="predicted"/>
<keyword evidence="4" id="KW-1185">Reference proteome</keyword>
<feature type="transmembrane region" description="Helical" evidence="2">
    <location>
        <begin position="310"/>
        <end position="331"/>
    </location>
</feature>
<feature type="transmembrane region" description="Helical" evidence="2">
    <location>
        <begin position="386"/>
        <end position="405"/>
    </location>
</feature>
<feature type="transmembrane region" description="Helical" evidence="2">
    <location>
        <begin position="135"/>
        <end position="153"/>
    </location>
</feature>
<dbReference type="Pfam" id="PF09852">
    <property type="entry name" value="DUF2079"/>
    <property type="match status" value="1"/>
</dbReference>
<feature type="compositionally biased region" description="Basic and acidic residues" evidence="1">
    <location>
        <begin position="1"/>
        <end position="17"/>
    </location>
</feature>
<protein>
    <submittedName>
        <fullName evidence="3">Putative membrane protein</fullName>
    </submittedName>
</protein>
<evidence type="ECO:0000256" key="1">
    <source>
        <dbReference type="SAM" id="MobiDB-lite"/>
    </source>
</evidence>
<dbReference type="RefSeq" id="WP_239139160.1">
    <property type="nucleotide sequence ID" value="NZ_BOOS01000013.1"/>
</dbReference>
<evidence type="ECO:0000313" key="4">
    <source>
        <dbReference type="Proteomes" id="UP000588112"/>
    </source>
</evidence>
<dbReference type="InterPro" id="IPR018650">
    <property type="entry name" value="STSV1_Orf64"/>
</dbReference>
<evidence type="ECO:0000256" key="2">
    <source>
        <dbReference type="SAM" id="Phobius"/>
    </source>
</evidence>
<dbReference type="EMBL" id="JACHBR010000001">
    <property type="protein sequence ID" value="MBB5624509.1"/>
    <property type="molecule type" value="Genomic_DNA"/>
</dbReference>